<dbReference type="SUPFAM" id="SSF48403">
    <property type="entry name" value="Ankyrin repeat"/>
    <property type="match status" value="1"/>
</dbReference>
<protein>
    <submittedName>
        <fullName evidence="2">Uncharacterized protein</fullName>
    </submittedName>
</protein>
<evidence type="ECO:0000313" key="3">
    <source>
        <dbReference type="Proteomes" id="UP000007800"/>
    </source>
</evidence>
<keyword evidence="1" id="KW-0040">ANK repeat</keyword>
<dbReference type="AlphaFoldDB" id="C5KDV1"/>
<dbReference type="Proteomes" id="UP000007800">
    <property type="component" value="Unassembled WGS sequence"/>
</dbReference>
<dbReference type="EMBL" id="GG672124">
    <property type="protein sequence ID" value="EER17404.1"/>
    <property type="molecule type" value="Genomic_DNA"/>
</dbReference>
<dbReference type="RefSeq" id="XP_002785608.1">
    <property type="nucleotide sequence ID" value="XM_002785562.1"/>
</dbReference>
<dbReference type="InParanoid" id="C5KDV1"/>
<feature type="non-terminal residue" evidence="2">
    <location>
        <position position="51"/>
    </location>
</feature>
<evidence type="ECO:0000256" key="1">
    <source>
        <dbReference type="PROSITE-ProRule" id="PRU00023"/>
    </source>
</evidence>
<sequence>VVSAPTSSIPLPLFLLGSTPLLHALRFLNIREAQTLVEAGADVTVTDEEGR</sequence>
<keyword evidence="3" id="KW-1185">Reference proteome</keyword>
<gene>
    <name evidence="2" type="ORF">Pmar_PMAR022354</name>
</gene>
<dbReference type="InterPro" id="IPR036770">
    <property type="entry name" value="Ankyrin_rpt-contain_sf"/>
</dbReference>
<feature type="non-terminal residue" evidence="2">
    <location>
        <position position="1"/>
    </location>
</feature>
<organism evidence="3">
    <name type="scientific">Perkinsus marinus (strain ATCC 50983 / TXsc)</name>
    <dbReference type="NCBI Taxonomy" id="423536"/>
    <lineage>
        <taxon>Eukaryota</taxon>
        <taxon>Sar</taxon>
        <taxon>Alveolata</taxon>
        <taxon>Perkinsozoa</taxon>
        <taxon>Perkinsea</taxon>
        <taxon>Perkinsida</taxon>
        <taxon>Perkinsidae</taxon>
        <taxon>Perkinsus</taxon>
    </lineage>
</organism>
<name>C5KDV1_PERM5</name>
<reference evidence="2 3" key="1">
    <citation type="submission" date="2008-07" db="EMBL/GenBank/DDBJ databases">
        <authorList>
            <person name="El-Sayed N."/>
            <person name="Caler E."/>
            <person name="Inman J."/>
            <person name="Amedeo P."/>
            <person name="Hass B."/>
            <person name="Wortman J."/>
        </authorList>
    </citation>
    <scope>NUCLEOTIDE SEQUENCE [LARGE SCALE GENOMIC DNA]</scope>
    <source>
        <strain evidence="3">ATCC 50983 / TXsc</strain>
    </source>
</reference>
<dbReference type="InterPro" id="IPR002110">
    <property type="entry name" value="Ankyrin_rpt"/>
</dbReference>
<accession>C5KDV1</accession>
<feature type="repeat" description="ANK" evidence="1">
    <location>
        <begin position="16"/>
        <end position="48"/>
    </location>
</feature>
<dbReference type="PROSITE" id="PS50088">
    <property type="entry name" value="ANK_REPEAT"/>
    <property type="match status" value="1"/>
</dbReference>
<dbReference type="GeneID" id="9062535"/>
<evidence type="ECO:0000313" key="2">
    <source>
        <dbReference type="EMBL" id="EER17404.1"/>
    </source>
</evidence>
<proteinExistence type="predicted"/>